<feature type="domain" description="RCK N-terminal" evidence="7">
    <location>
        <begin position="233"/>
        <end position="352"/>
    </location>
</feature>
<dbReference type="InterPro" id="IPR050721">
    <property type="entry name" value="Trk_Ktr_HKT_K-transport"/>
</dbReference>
<keyword evidence="2" id="KW-0813">Transport</keyword>
<comment type="caution">
    <text evidence="9">The sequence shown here is derived from an EMBL/GenBank/DDBJ whole genome shotgun (WGS) entry which is preliminary data.</text>
</comment>
<dbReference type="InterPro" id="IPR003148">
    <property type="entry name" value="RCK_N"/>
</dbReference>
<dbReference type="NCBIfam" id="NF007031">
    <property type="entry name" value="PRK09496.1-2"/>
    <property type="match status" value="1"/>
</dbReference>
<reference evidence="9 10" key="1">
    <citation type="submission" date="2020-03" db="EMBL/GenBank/DDBJ databases">
        <title>Whole genome sequencing of clinical and environmental type strains of Ochrobactrum.</title>
        <authorList>
            <person name="Dharne M."/>
        </authorList>
    </citation>
    <scope>NUCLEOTIDE SEQUENCE [LARGE SCALE GENOMIC DNA]</scope>
    <source>
        <strain evidence="9 10">CIP 109452</strain>
    </source>
</reference>
<evidence type="ECO:0000256" key="2">
    <source>
        <dbReference type="ARBA" id="ARBA00022448"/>
    </source>
</evidence>
<keyword evidence="3" id="KW-0633">Potassium transport</keyword>
<dbReference type="PRINTS" id="PR00335">
    <property type="entry name" value="KUPTAKETRKA"/>
</dbReference>
<dbReference type="SUPFAM" id="SSF116726">
    <property type="entry name" value="TrkA C-terminal domain-like"/>
    <property type="match status" value="2"/>
</dbReference>
<dbReference type="NCBIfam" id="NF007032">
    <property type="entry name" value="PRK09496.1-4"/>
    <property type="match status" value="1"/>
</dbReference>
<dbReference type="PANTHER" id="PTHR43833:SF5">
    <property type="entry name" value="TRK SYSTEM POTASSIUM UPTAKE PROTEIN TRKA"/>
    <property type="match status" value="1"/>
</dbReference>
<keyword evidence="10" id="KW-1185">Reference proteome</keyword>
<evidence type="ECO:0000256" key="4">
    <source>
        <dbReference type="ARBA" id="ARBA00022958"/>
    </source>
</evidence>
<dbReference type="PROSITE" id="PS51202">
    <property type="entry name" value="RCK_C"/>
    <property type="match status" value="2"/>
</dbReference>
<dbReference type="NCBIfam" id="NF007030">
    <property type="entry name" value="PRK09496.1-1"/>
    <property type="match status" value="1"/>
</dbReference>
<sequence length="464" mass="51216">MRVIVCGAGQVGYGIAERLAAEENDVSVIDTSARHIEIVRDTLDVRGFVGHGSQPDVLAAAGADEADMIIAVTLSDEVNMVACQVAHSVFNVPTKIARIRAQSYLKAEYQDLFLRENLPIDVIISPELEVGEVVLRRIALQGATDVLRFADDRVIGLAIECLEECPVINTPLKQLTDLFPDLAATVVGVVRNENLFIPRSSDELNAGDLAYVVTTREQVRRTLSLFGHEKPEARRIVIAGGGNIGLYVAKAIEDRKWQTRVKMIESDHERAFTIADQLKRTMVLHGSALDQALLQEADIQDADLMVALTNQDQVNILSSIMAKRLGCKSNMALLNTVAYQDFTHMVGIDAYINPKAVTVSKILQHVRRGRIRAVYSVYRDMAEIIEAEALETSSLVGAPLQDLDLPVGLRIGAIYRDGQVIRPNGDVRIKPKDRVVIFATAEAVKHVEQMFRVSLEFFNSRNLV</sequence>
<keyword evidence="6" id="KW-0406">Ion transport</keyword>
<dbReference type="Gene3D" id="3.40.50.720">
    <property type="entry name" value="NAD(P)-binding Rossmann-like Domain"/>
    <property type="match status" value="2"/>
</dbReference>
<evidence type="ECO:0000256" key="3">
    <source>
        <dbReference type="ARBA" id="ARBA00022538"/>
    </source>
</evidence>
<dbReference type="Proteomes" id="UP000704467">
    <property type="component" value="Unassembled WGS sequence"/>
</dbReference>
<organism evidence="9 10">
    <name type="scientific">Brucella haematophila</name>
    <dbReference type="NCBI Taxonomy" id="419474"/>
    <lineage>
        <taxon>Bacteria</taxon>
        <taxon>Pseudomonadati</taxon>
        <taxon>Pseudomonadota</taxon>
        <taxon>Alphaproteobacteria</taxon>
        <taxon>Hyphomicrobiales</taxon>
        <taxon>Brucellaceae</taxon>
        <taxon>Brucella/Ochrobactrum group</taxon>
        <taxon>Brucella</taxon>
    </lineage>
</organism>
<keyword evidence="4" id="KW-0630">Potassium</keyword>
<dbReference type="SUPFAM" id="SSF51735">
    <property type="entry name" value="NAD(P)-binding Rossmann-fold domains"/>
    <property type="match status" value="2"/>
</dbReference>
<dbReference type="InterPro" id="IPR036721">
    <property type="entry name" value="RCK_C_sf"/>
</dbReference>
<feature type="domain" description="RCK N-terminal" evidence="7">
    <location>
        <begin position="1"/>
        <end position="124"/>
    </location>
</feature>
<dbReference type="Pfam" id="PF02080">
    <property type="entry name" value="TrkA_C"/>
    <property type="match status" value="2"/>
</dbReference>
<dbReference type="EMBL" id="JAAVLN010000001">
    <property type="protein sequence ID" value="NKC02815.1"/>
    <property type="molecule type" value="Genomic_DNA"/>
</dbReference>
<evidence type="ECO:0000256" key="1">
    <source>
        <dbReference type="ARBA" id="ARBA00017378"/>
    </source>
</evidence>
<evidence type="ECO:0000313" key="10">
    <source>
        <dbReference type="Proteomes" id="UP000704467"/>
    </source>
</evidence>
<proteinExistence type="predicted"/>
<dbReference type="Pfam" id="PF02254">
    <property type="entry name" value="TrkA_N"/>
    <property type="match status" value="2"/>
</dbReference>
<evidence type="ECO:0000313" key="9">
    <source>
        <dbReference type="EMBL" id="NKC02815.1"/>
    </source>
</evidence>
<protein>
    <recommendedName>
        <fullName evidence="1">Trk system potassium uptake protein TrkA</fullName>
    </recommendedName>
</protein>
<evidence type="ECO:0000259" key="8">
    <source>
        <dbReference type="PROSITE" id="PS51202"/>
    </source>
</evidence>
<dbReference type="PANTHER" id="PTHR43833">
    <property type="entry name" value="POTASSIUM CHANNEL PROTEIN 2-RELATED-RELATED"/>
    <property type="match status" value="1"/>
</dbReference>
<feature type="domain" description="RCK C-terminal" evidence="8">
    <location>
        <begin position="372"/>
        <end position="453"/>
    </location>
</feature>
<dbReference type="InterPro" id="IPR006036">
    <property type="entry name" value="K_uptake_TrkA"/>
</dbReference>
<evidence type="ECO:0000256" key="6">
    <source>
        <dbReference type="ARBA" id="ARBA00023065"/>
    </source>
</evidence>
<gene>
    <name evidence="9" type="primary">trkA</name>
    <name evidence="9" type="ORF">HED55_03860</name>
</gene>
<name>A0ABX1DLC1_9HYPH</name>
<feature type="domain" description="RCK C-terminal" evidence="8">
    <location>
        <begin position="144"/>
        <end position="228"/>
    </location>
</feature>
<evidence type="ECO:0000259" key="7">
    <source>
        <dbReference type="PROSITE" id="PS51201"/>
    </source>
</evidence>
<dbReference type="NCBIfam" id="NF007039">
    <property type="entry name" value="PRK09496.3-2"/>
    <property type="match status" value="1"/>
</dbReference>
<keyword evidence="5" id="KW-0520">NAD</keyword>
<dbReference type="InterPro" id="IPR036291">
    <property type="entry name" value="NAD(P)-bd_dom_sf"/>
</dbReference>
<dbReference type="Gene3D" id="3.30.70.1450">
    <property type="entry name" value="Regulator of K+ conductance, C-terminal domain"/>
    <property type="match status" value="2"/>
</dbReference>
<dbReference type="InterPro" id="IPR006037">
    <property type="entry name" value="RCK_C"/>
</dbReference>
<dbReference type="PROSITE" id="PS51201">
    <property type="entry name" value="RCK_N"/>
    <property type="match status" value="2"/>
</dbReference>
<evidence type="ECO:0000256" key="5">
    <source>
        <dbReference type="ARBA" id="ARBA00023027"/>
    </source>
</evidence>
<accession>A0ABX1DLC1</accession>